<evidence type="ECO:0000313" key="2">
    <source>
        <dbReference type="Proteomes" id="UP001465976"/>
    </source>
</evidence>
<organism evidence="1 2">
    <name type="scientific">Marasmius crinis-equi</name>
    <dbReference type="NCBI Taxonomy" id="585013"/>
    <lineage>
        <taxon>Eukaryota</taxon>
        <taxon>Fungi</taxon>
        <taxon>Dikarya</taxon>
        <taxon>Basidiomycota</taxon>
        <taxon>Agaricomycotina</taxon>
        <taxon>Agaricomycetes</taxon>
        <taxon>Agaricomycetidae</taxon>
        <taxon>Agaricales</taxon>
        <taxon>Marasmiineae</taxon>
        <taxon>Marasmiaceae</taxon>
        <taxon>Marasmius</taxon>
    </lineage>
</organism>
<comment type="caution">
    <text evidence="1">The sequence shown here is derived from an EMBL/GenBank/DDBJ whole genome shotgun (WGS) entry which is preliminary data.</text>
</comment>
<name>A0ABR3EVR2_9AGAR</name>
<keyword evidence="2" id="KW-1185">Reference proteome</keyword>
<gene>
    <name evidence="1" type="ORF">V5O48_015005</name>
</gene>
<sequence>MHRTQTDDNANAHYAPFLVPSCNLAGQVSNQFDMLAHNLDSSEVDSHHLYHNDPSIQEDITTFFPESDAFENNGFIFSTLQMGRNGVNADMEG</sequence>
<evidence type="ECO:0000313" key="1">
    <source>
        <dbReference type="EMBL" id="KAL0566985.1"/>
    </source>
</evidence>
<proteinExistence type="predicted"/>
<feature type="non-terminal residue" evidence="1">
    <location>
        <position position="93"/>
    </location>
</feature>
<dbReference type="EMBL" id="JBAHYK010001710">
    <property type="protein sequence ID" value="KAL0566985.1"/>
    <property type="molecule type" value="Genomic_DNA"/>
</dbReference>
<protein>
    <submittedName>
        <fullName evidence="1">Uncharacterized protein</fullName>
    </submittedName>
</protein>
<reference evidence="1 2" key="1">
    <citation type="submission" date="2024-02" db="EMBL/GenBank/DDBJ databases">
        <title>A draft genome for the cacao thread blight pathogen Marasmius crinis-equi.</title>
        <authorList>
            <person name="Cohen S.P."/>
            <person name="Baruah I.K."/>
            <person name="Amoako-Attah I."/>
            <person name="Bukari Y."/>
            <person name="Meinhardt L.W."/>
            <person name="Bailey B.A."/>
        </authorList>
    </citation>
    <scope>NUCLEOTIDE SEQUENCE [LARGE SCALE GENOMIC DNA]</scope>
    <source>
        <strain evidence="1 2">GH-76</strain>
    </source>
</reference>
<dbReference type="Proteomes" id="UP001465976">
    <property type="component" value="Unassembled WGS sequence"/>
</dbReference>
<accession>A0ABR3EVR2</accession>